<gene>
    <name evidence="12" type="ORF">H0484_04460</name>
</gene>
<evidence type="ECO:0000259" key="11">
    <source>
        <dbReference type="PROSITE" id="PS51384"/>
    </source>
</evidence>
<evidence type="ECO:0000256" key="1">
    <source>
        <dbReference type="ARBA" id="ARBA00006422"/>
    </source>
</evidence>
<dbReference type="PIRSF" id="PIRSF006816">
    <property type="entry name" value="Cyc3_hyd_g"/>
    <property type="match status" value="1"/>
</dbReference>
<keyword evidence="5" id="KW-0479">Metal-binding</keyword>
<feature type="domain" description="FAD-binding FR-type" evidence="11">
    <location>
        <begin position="1"/>
        <end position="102"/>
    </location>
</feature>
<evidence type="ECO:0000256" key="4">
    <source>
        <dbReference type="ARBA" id="ARBA00022714"/>
    </source>
</evidence>
<dbReference type="Gene3D" id="2.40.30.10">
    <property type="entry name" value="Translation factors"/>
    <property type="match status" value="1"/>
</dbReference>
<dbReference type="InterPro" id="IPR037117">
    <property type="entry name" value="Dihydroorotate_DH_ele_sf"/>
</dbReference>
<name>A0ABS8CAE4_9BURK</name>
<evidence type="ECO:0000256" key="7">
    <source>
        <dbReference type="ARBA" id="ARBA00022982"/>
    </source>
</evidence>
<proteinExistence type="inferred from homology"/>
<dbReference type="Gene3D" id="2.10.240.10">
    <property type="entry name" value="Dihydroorotate dehydrogenase, electron transfer subunit"/>
    <property type="match status" value="1"/>
</dbReference>
<dbReference type="PANTHER" id="PTHR43513">
    <property type="entry name" value="DIHYDROOROTATE DEHYDROGENASE B (NAD(+)), ELECTRON TRANSFER SUBUNIT"/>
    <property type="match status" value="1"/>
</dbReference>
<dbReference type="PANTHER" id="PTHR43513:SF3">
    <property type="entry name" value="DIHYDROOROTATE DEHYDROGENASE B (NAD(+)), ELECTRON TRANSFER SUBUNIT-RELATED"/>
    <property type="match status" value="1"/>
</dbReference>
<dbReference type="SUPFAM" id="SSF52343">
    <property type="entry name" value="Ferredoxin reductase-like, C-terminal NADP-linked domain"/>
    <property type="match status" value="1"/>
</dbReference>
<keyword evidence="9" id="KW-0411">Iron-sulfur</keyword>
<keyword evidence="13" id="KW-1185">Reference proteome</keyword>
<evidence type="ECO:0000256" key="6">
    <source>
        <dbReference type="ARBA" id="ARBA00022827"/>
    </source>
</evidence>
<dbReference type="RefSeq" id="WP_226953249.1">
    <property type="nucleotide sequence ID" value="NZ_JACDXW010000002.1"/>
</dbReference>
<evidence type="ECO:0000256" key="3">
    <source>
        <dbReference type="ARBA" id="ARBA00022630"/>
    </source>
</evidence>
<dbReference type="SUPFAM" id="SSF63380">
    <property type="entry name" value="Riboflavin synthase domain-like"/>
    <property type="match status" value="1"/>
</dbReference>
<evidence type="ECO:0000256" key="5">
    <source>
        <dbReference type="ARBA" id="ARBA00022723"/>
    </source>
</evidence>
<dbReference type="Pfam" id="PF10418">
    <property type="entry name" value="DHODB_Fe-S_bind"/>
    <property type="match status" value="1"/>
</dbReference>
<keyword evidence="6" id="KW-0274">FAD</keyword>
<comment type="cofactor">
    <cofactor evidence="10">
        <name>[2Fe-2S] cluster</name>
        <dbReference type="ChEBI" id="CHEBI:190135"/>
    </cofactor>
</comment>
<keyword evidence="4" id="KW-0001">2Fe-2S</keyword>
<evidence type="ECO:0000256" key="9">
    <source>
        <dbReference type="ARBA" id="ARBA00023014"/>
    </source>
</evidence>
<keyword evidence="7" id="KW-0249">Electron transport</keyword>
<evidence type="ECO:0000256" key="10">
    <source>
        <dbReference type="ARBA" id="ARBA00034078"/>
    </source>
</evidence>
<comment type="caution">
    <text evidence="12">The sequence shown here is derived from an EMBL/GenBank/DDBJ whole genome shotgun (WGS) entry which is preliminary data.</text>
</comment>
<dbReference type="Proteomes" id="UP000776983">
    <property type="component" value="Unassembled WGS sequence"/>
</dbReference>
<evidence type="ECO:0000256" key="8">
    <source>
        <dbReference type="ARBA" id="ARBA00023004"/>
    </source>
</evidence>
<dbReference type="CDD" id="cd06218">
    <property type="entry name" value="DHOD_e_trans"/>
    <property type="match status" value="1"/>
</dbReference>
<dbReference type="InterPro" id="IPR050353">
    <property type="entry name" value="PyrK_electron_transfer"/>
</dbReference>
<evidence type="ECO:0000313" key="12">
    <source>
        <dbReference type="EMBL" id="MCB5363006.1"/>
    </source>
</evidence>
<dbReference type="Gene3D" id="3.40.50.80">
    <property type="entry name" value="Nucleotide-binding domain of ferredoxin-NADP reductase (FNR) module"/>
    <property type="match status" value="1"/>
</dbReference>
<reference evidence="12 13" key="1">
    <citation type="submission" date="2020-07" db="EMBL/GenBank/DDBJ databases">
        <title>Pusillimonas sp. nov., isolated from poultry manure in Taiwan.</title>
        <authorList>
            <person name="Lin S.-Y."/>
            <person name="Tang Y.-S."/>
            <person name="Young C.-C."/>
        </authorList>
    </citation>
    <scope>NUCLEOTIDE SEQUENCE [LARGE SCALE GENOMIC DNA]</scope>
    <source>
        <strain evidence="12 13">CC-YST705</strain>
    </source>
</reference>
<evidence type="ECO:0000256" key="2">
    <source>
        <dbReference type="ARBA" id="ARBA00022448"/>
    </source>
</evidence>
<sequence length="263" mass="29039">MEQLTAPIVFNRHLTGDYWLLEVECPSMASALKPGQFVNIRIGDNLTPYLRRPFSVYRISEDRRRLQVAYKVIGEGTRLMKETLHAGGLCDLIGPLGQGFSLPEHAKRIAVVGRGIGIAALPTLVDEAARRGVQVYAYLSARTRDNLVAEDIFAEYGFAVHTHTDEENSQAKVTDPLVALSQELDFDAFYVCGSNRLAKAINEVASRQGVPAEIAMEQHMACGFGDCHGCVIPVTIERGKPETALREVCHYGPVFNTWEVIHA</sequence>
<dbReference type="InterPro" id="IPR019480">
    <property type="entry name" value="Dihydroorotate_DH_Fe-S-bd"/>
</dbReference>
<keyword evidence="2" id="KW-0813">Transport</keyword>
<dbReference type="InterPro" id="IPR012165">
    <property type="entry name" value="Cyt_c3_hydrogenase_gsu"/>
</dbReference>
<dbReference type="PROSITE" id="PS51384">
    <property type="entry name" value="FAD_FR"/>
    <property type="match status" value="1"/>
</dbReference>
<dbReference type="EMBL" id="JACDXW010000002">
    <property type="protein sequence ID" value="MCB5363006.1"/>
    <property type="molecule type" value="Genomic_DNA"/>
</dbReference>
<dbReference type="InterPro" id="IPR017927">
    <property type="entry name" value="FAD-bd_FR_type"/>
</dbReference>
<evidence type="ECO:0000313" key="13">
    <source>
        <dbReference type="Proteomes" id="UP000776983"/>
    </source>
</evidence>
<keyword evidence="8" id="KW-0408">Iron</keyword>
<keyword evidence="3" id="KW-0285">Flavoprotein</keyword>
<dbReference type="InterPro" id="IPR039261">
    <property type="entry name" value="FNR_nucleotide-bd"/>
</dbReference>
<organism evidence="12 13">
    <name type="scientific">Mesopusillimonas faecipullorum</name>
    <dbReference type="NCBI Taxonomy" id="2755040"/>
    <lineage>
        <taxon>Bacteria</taxon>
        <taxon>Pseudomonadati</taxon>
        <taxon>Pseudomonadota</taxon>
        <taxon>Betaproteobacteria</taxon>
        <taxon>Burkholderiales</taxon>
        <taxon>Alcaligenaceae</taxon>
        <taxon>Mesopusillimonas</taxon>
    </lineage>
</organism>
<protein>
    <submittedName>
        <fullName evidence="12">Dihydroorotate dehydrogenase electron transfer subunit</fullName>
    </submittedName>
</protein>
<accession>A0ABS8CAE4</accession>
<comment type="similarity">
    <text evidence="1">Belongs to the PyrK family.</text>
</comment>
<dbReference type="InterPro" id="IPR017938">
    <property type="entry name" value="Riboflavin_synthase-like_b-brl"/>
</dbReference>